<evidence type="ECO:0000313" key="3">
    <source>
        <dbReference type="EMBL" id="TYK30283.1"/>
    </source>
</evidence>
<dbReference type="PANTHER" id="PTHR35317:SF23">
    <property type="entry name" value="OS04G0629600 PROTEIN"/>
    <property type="match status" value="1"/>
</dbReference>
<dbReference type="EMBL" id="SSTE01000977">
    <property type="protein sequence ID" value="KAA0065943.1"/>
    <property type="molecule type" value="Genomic_DNA"/>
</dbReference>
<dbReference type="Proteomes" id="UP000321393">
    <property type="component" value="Unassembled WGS sequence"/>
</dbReference>
<evidence type="ECO:0000313" key="5">
    <source>
        <dbReference type="Proteomes" id="UP000321947"/>
    </source>
</evidence>
<evidence type="ECO:0000313" key="2">
    <source>
        <dbReference type="EMBL" id="KAA0065943.1"/>
    </source>
</evidence>
<sequence length="431" mass="49117">MEIIREGPYASRPTVLDGKNYSYWKPRMIFFIKTLDGKAWRALVAGYDPPMITVNGVSVPNPKVDWTDAEEQASVGNVITLNTIFNGVDLNVFKLINSCNTTKEAWKTLKIAYEGTSKVKISRLQLITSKFEALRMTENESVSDYNKRVLEIVNESLLLGEKISDFKIVRKVLRSLPRKFDTKVTAIEEAYDITTLKLDELFGSLLTFEMATADRESKKGKKLLLNPHMRNNENSDRRSDGYIKKKEGDKRIFRYRQCGGVGHYQAECPTFLRKQKKNFRVTLLDEESGDSRDDDGNINAFTIRITDENTDDESECSEESKNDKLSIEKLEALWKEDCEARAIQKERIQDLIEENECLMSVISSLKLKLREVQNENDQILKSVKMLNSGMENLDSILNFGHNGSHRYGLGFVASTSSLKATSEIKFVLALI</sequence>
<dbReference type="Pfam" id="PF14223">
    <property type="entry name" value="Retrotran_gag_2"/>
    <property type="match status" value="1"/>
</dbReference>
<comment type="caution">
    <text evidence="2">The sequence shown here is derived from an EMBL/GenBank/DDBJ whole genome shotgun (WGS) entry which is preliminary data.</text>
</comment>
<evidence type="ECO:0000256" key="1">
    <source>
        <dbReference type="SAM" id="Coils"/>
    </source>
</evidence>
<dbReference type="OrthoDB" id="1294149at2759"/>
<gene>
    <name evidence="3" type="ORF">E5676_scaffold344G00450</name>
    <name evidence="2" type="ORF">E6C27_scaffold62G00110</name>
</gene>
<dbReference type="AlphaFoldDB" id="A0A5A7VCQ9"/>
<evidence type="ECO:0000313" key="4">
    <source>
        <dbReference type="Proteomes" id="UP000321393"/>
    </source>
</evidence>
<proteinExistence type="predicted"/>
<dbReference type="Proteomes" id="UP000321947">
    <property type="component" value="Unassembled WGS sequence"/>
</dbReference>
<accession>A0A5A7VCQ9</accession>
<protein>
    <submittedName>
        <fullName evidence="2">Gag-proteinase polyprotein</fullName>
    </submittedName>
</protein>
<name>A0A5A7VCQ9_CUCMM</name>
<keyword evidence="1" id="KW-0175">Coiled coil</keyword>
<feature type="coiled-coil region" evidence="1">
    <location>
        <begin position="355"/>
        <end position="382"/>
    </location>
</feature>
<dbReference type="PANTHER" id="PTHR35317">
    <property type="entry name" value="OS04G0629600 PROTEIN"/>
    <property type="match status" value="1"/>
</dbReference>
<organism evidence="2 4">
    <name type="scientific">Cucumis melo var. makuwa</name>
    <name type="common">Oriental melon</name>
    <dbReference type="NCBI Taxonomy" id="1194695"/>
    <lineage>
        <taxon>Eukaryota</taxon>
        <taxon>Viridiplantae</taxon>
        <taxon>Streptophyta</taxon>
        <taxon>Embryophyta</taxon>
        <taxon>Tracheophyta</taxon>
        <taxon>Spermatophyta</taxon>
        <taxon>Magnoliopsida</taxon>
        <taxon>eudicotyledons</taxon>
        <taxon>Gunneridae</taxon>
        <taxon>Pentapetalae</taxon>
        <taxon>rosids</taxon>
        <taxon>fabids</taxon>
        <taxon>Cucurbitales</taxon>
        <taxon>Cucurbitaceae</taxon>
        <taxon>Benincaseae</taxon>
        <taxon>Cucumis</taxon>
    </lineage>
</organism>
<dbReference type="EMBL" id="SSTD01000679">
    <property type="protein sequence ID" value="TYK30283.1"/>
    <property type="molecule type" value="Genomic_DNA"/>
</dbReference>
<reference evidence="4 5" key="1">
    <citation type="submission" date="2019-08" db="EMBL/GenBank/DDBJ databases">
        <title>Draft genome sequences of two oriental melons (Cucumis melo L. var makuwa).</title>
        <authorList>
            <person name="Kwon S.-Y."/>
        </authorList>
    </citation>
    <scope>NUCLEOTIDE SEQUENCE [LARGE SCALE GENOMIC DNA]</scope>
    <source>
        <strain evidence="5">cv. Chang Bougi</strain>
        <strain evidence="4">cv. SW 3</strain>
        <tissue evidence="2">Leaf</tissue>
    </source>
</reference>